<organism evidence="1">
    <name type="scientific">marine sediment metagenome</name>
    <dbReference type="NCBI Taxonomy" id="412755"/>
    <lineage>
        <taxon>unclassified sequences</taxon>
        <taxon>metagenomes</taxon>
        <taxon>ecological metagenomes</taxon>
    </lineage>
</organism>
<reference evidence="1" key="1">
    <citation type="journal article" date="2014" name="Front. Microbiol.">
        <title>High frequency of phylogenetically diverse reductive dehalogenase-homologous genes in deep subseafloor sedimentary metagenomes.</title>
        <authorList>
            <person name="Kawai M."/>
            <person name="Futagami T."/>
            <person name="Toyoda A."/>
            <person name="Takaki Y."/>
            <person name="Nishi S."/>
            <person name="Hori S."/>
            <person name="Arai W."/>
            <person name="Tsubouchi T."/>
            <person name="Morono Y."/>
            <person name="Uchiyama I."/>
            <person name="Ito T."/>
            <person name="Fujiyama A."/>
            <person name="Inagaki F."/>
            <person name="Takami H."/>
        </authorList>
    </citation>
    <scope>NUCLEOTIDE SEQUENCE</scope>
    <source>
        <strain evidence="1">Expedition CK06-06</strain>
    </source>
</reference>
<sequence>RPHAVKKQPIPKPGSKEKHVLEIGGIFDRTVAKALKKALEPLWEGIFLDGSWGFRPKRGTWPMLAELEARMIRLDRWVICIDDIRRAFDNTRVDDVLDAHQRMFASELKGTVAPAAQGRLLGFIAAVTQGADPDRQIGISQGNPFSPLALNAVMHYAHDMRLLDNLERPV</sequence>
<dbReference type="SUPFAM" id="SSF56672">
    <property type="entry name" value="DNA/RNA polymerases"/>
    <property type="match status" value="1"/>
</dbReference>
<protein>
    <submittedName>
        <fullName evidence="1">Uncharacterized protein</fullName>
    </submittedName>
</protein>
<dbReference type="PANTHER" id="PTHR34047">
    <property type="entry name" value="NUCLEAR INTRON MATURASE 1, MITOCHONDRIAL-RELATED"/>
    <property type="match status" value="1"/>
</dbReference>
<dbReference type="AlphaFoldDB" id="X0VME5"/>
<dbReference type="EMBL" id="BARS01031548">
    <property type="protein sequence ID" value="GAG19400.1"/>
    <property type="molecule type" value="Genomic_DNA"/>
</dbReference>
<dbReference type="InterPro" id="IPR043502">
    <property type="entry name" value="DNA/RNA_pol_sf"/>
</dbReference>
<feature type="non-terminal residue" evidence="1">
    <location>
        <position position="1"/>
    </location>
</feature>
<evidence type="ECO:0000313" key="1">
    <source>
        <dbReference type="EMBL" id="GAG19400.1"/>
    </source>
</evidence>
<dbReference type="PANTHER" id="PTHR34047:SF8">
    <property type="entry name" value="PROTEIN YKFC"/>
    <property type="match status" value="1"/>
</dbReference>
<accession>X0VME5</accession>
<name>X0VME5_9ZZZZ</name>
<dbReference type="InterPro" id="IPR051083">
    <property type="entry name" value="GrpII_Intron_Splice-Mob/Def"/>
</dbReference>
<proteinExistence type="predicted"/>
<comment type="caution">
    <text evidence="1">The sequence shown here is derived from an EMBL/GenBank/DDBJ whole genome shotgun (WGS) entry which is preliminary data.</text>
</comment>
<gene>
    <name evidence="1" type="ORF">S01H1_49085</name>
</gene>